<reference evidence="3" key="1">
    <citation type="submission" date="2016-03" db="EMBL/GenBank/DDBJ databases">
        <authorList>
            <person name="Guldener U."/>
        </authorList>
    </citation>
    <scope>NUCLEOTIDE SEQUENCE [LARGE SCALE GENOMIC DNA]</scope>
    <source>
        <strain evidence="3">04CH-RAC-A.6.1</strain>
    </source>
</reference>
<keyword evidence="3" id="KW-1185">Reference proteome</keyword>
<evidence type="ECO:0000313" key="3">
    <source>
        <dbReference type="Proteomes" id="UP000178912"/>
    </source>
</evidence>
<dbReference type="Proteomes" id="UP000178912">
    <property type="component" value="Unassembled WGS sequence"/>
</dbReference>
<gene>
    <name evidence="2" type="ORF">RAG0_12620</name>
</gene>
<dbReference type="AlphaFoldDB" id="A0A1E1LBG0"/>
<proteinExistence type="predicted"/>
<dbReference type="OrthoDB" id="2156052at2759"/>
<name>A0A1E1LBG0_9HELO</name>
<evidence type="ECO:0000313" key="2">
    <source>
        <dbReference type="EMBL" id="CZT07029.1"/>
    </source>
</evidence>
<feature type="compositionally biased region" description="Polar residues" evidence="1">
    <location>
        <begin position="489"/>
        <end position="527"/>
    </location>
</feature>
<sequence>MSSRRDSDFARLEQMLEKERRDRQEADVRAELERQRAEQERRRAEEEQRNRREADNRAEQERRRAEDADERAERERRRAEDEGKKARPTTLHEYLRACHTFLSKPLHIQTDKSLSTQGSITSSKNKPCPTFLMPWTDFPTLQQQLFQKVSEYIPQATEHFSSIQYLKELGQDLCDRPLASEKDLEAYQRLAVERPTTHIISHLQQVEEARREFNLGGGIIFENHANTLSDSNEEVQQNLQDLRISNKGQASSSNPKPRNADQICVYKEADGTRSLCMVVEYKPAHKLSVFNLRAGLLRADKGSMDIPKDVLNRITIPTHPEDKFVYHSEWLTTAALTQTYTYMIENGLEYSKLVTGEADVFLQVRENEPDTLYYHLAEPNIEAEAQEEADILLCRTAVSQTLTFCLMALDSKPRSQKWRNHALENAYKAVIDHEAILRQIPPEEKNLTPPSSVFHARVHPFKRSPIILRPRKSRNSCGSAEIILHKDPQSPTGSSDETSDVDTPSKSRARTRQSGSGQIRSIKSSQAVEESDVRHRRYCTCACLLGLVRKRPLDDACPNVNTHRAHGDGIRHALDRKSLAKQMSRQLAQDPDSGCEPLEKQGSRGALFRLTLKSYGYTFVAKGTVIAFKAKLKHEGVVYRHCEGQGELAPVPVYLGNISLTRPYFLDVGVRIVHMLLMSWGGEQACKTLMLAMGRDLAAETSEAVTKLLNCGVEHHDVRPPNVLWNPETRNVVLVDFERSEILKQVSVLQETSPNRKRKQLHLDLRASCRSLSDSLFINPGKRFDRTDHVSR</sequence>
<protein>
    <recommendedName>
        <fullName evidence="4">Protein kinase domain-containing protein</fullName>
    </recommendedName>
</protein>
<feature type="region of interest" description="Disordered" evidence="1">
    <location>
        <begin position="483"/>
        <end position="527"/>
    </location>
</feature>
<evidence type="ECO:0000256" key="1">
    <source>
        <dbReference type="SAM" id="MobiDB-lite"/>
    </source>
</evidence>
<feature type="compositionally biased region" description="Basic and acidic residues" evidence="1">
    <location>
        <begin position="1"/>
        <end position="85"/>
    </location>
</feature>
<dbReference type="SUPFAM" id="SSF56112">
    <property type="entry name" value="Protein kinase-like (PK-like)"/>
    <property type="match status" value="1"/>
</dbReference>
<organism evidence="2 3">
    <name type="scientific">Rhynchosporium agropyri</name>
    <dbReference type="NCBI Taxonomy" id="914238"/>
    <lineage>
        <taxon>Eukaryota</taxon>
        <taxon>Fungi</taxon>
        <taxon>Dikarya</taxon>
        <taxon>Ascomycota</taxon>
        <taxon>Pezizomycotina</taxon>
        <taxon>Leotiomycetes</taxon>
        <taxon>Helotiales</taxon>
        <taxon>Ploettnerulaceae</taxon>
        <taxon>Rhynchosporium</taxon>
    </lineage>
</organism>
<feature type="region of interest" description="Disordered" evidence="1">
    <location>
        <begin position="1"/>
        <end position="90"/>
    </location>
</feature>
<dbReference type="EMBL" id="FJUX01000091">
    <property type="protein sequence ID" value="CZT07029.1"/>
    <property type="molecule type" value="Genomic_DNA"/>
</dbReference>
<dbReference type="InterPro" id="IPR011009">
    <property type="entry name" value="Kinase-like_dom_sf"/>
</dbReference>
<accession>A0A1E1LBG0</accession>
<evidence type="ECO:0008006" key="4">
    <source>
        <dbReference type="Google" id="ProtNLM"/>
    </source>
</evidence>